<comment type="caution">
    <text evidence="6">The sequence shown here is derived from an EMBL/GenBank/DDBJ whole genome shotgun (WGS) entry which is preliminary data.</text>
</comment>
<dbReference type="PRINTS" id="PR00455">
    <property type="entry name" value="HTHTETR"/>
</dbReference>
<protein>
    <submittedName>
        <fullName evidence="6">TetR/AcrR family transcriptional regulator</fullName>
    </submittedName>
</protein>
<dbReference type="Proteomes" id="UP001635817">
    <property type="component" value="Unassembled WGS sequence"/>
</dbReference>
<dbReference type="PROSITE" id="PS50977">
    <property type="entry name" value="HTH_TETR_2"/>
    <property type="match status" value="1"/>
</dbReference>
<dbReference type="InterPro" id="IPR050109">
    <property type="entry name" value="HTH-type_TetR-like_transc_reg"/>
</dbReference>
<evidence type="ECO:0000256" key="4">
    <source>
        <dbReference type="PROSITE-ProRule" id="PRU00335"/>
    </source>
</evidence>
<accession>A0ABW9LX34</accession>
<dbReference type="SUPFAM" id="SSF48498">
    <property type="entry name" value="Tetracyclin repressor-like, C-terminal domain"/>
    <property type="match status" value="1"/>
</dbReference>
<dbReference type="InterPro" id="IPR009057">
    <property type="entry name" value="Homeodomain-like_sf"/>
</dbReference>
<dbReference type="RefSeq" id="WP_409551034.1">
    <property type="nucleotide sequence ID" value="NZ_JBKBDE010000006.1"/>
</dbReference>
<evidence type="ECO:0000256" key="3">
    <source>
        <dbReference type="ARBA" id="ARBA00023163"/>
    </source>
</evidence>
<evidence type="ECO:0000313" key="6">
    <source>
        <dbReference type="EMBL" id="MFN6552576.1"/>
    </source>
</evidence>
<sequence>MDRTQRRKQEVRERILQAAFDLFLAQGVDATKIEDICERADVANRTFFNHFATRQDMLAALAEQRLLNLQEVLRDRSGEPVPARLIGLFDDIAGTLTRSGDTYRELIGAMFATTGLRLPRGYGLHRTFVELIEDGVARGEVTRKHDPRTLADIIVGALVGGVISWTTEESYSLDAGLHDLAVALVDLLQAG</sequence>
<evidence type="ECO:0000256" key="1">
    <source>
        <dbReference type="ARBA" id="ARBA00023015"/>
    </source>
</evidence>
<dbReference type="PANTHER" id="PTHR30055">
    <property type="entry name" value="HTH-TYPE TRANSCRIPTIONAL REGULATOR RUTR"/>
    <property type="match status" value="1"/>
</dbReference>
<feature type="domain" description="HTH tetR-type" evidence="5">
    <location>
        <begin position="9"/>
        <end position="69"/>
    </location>
</feature>
<dbReference type="Pfam" id="PF00440">
    <property type="entry name" value="TetR_N"/>
    <property type="match status" value="1"/>
</dbReference>
<dbReference type="SUPFAM" id="SSF46689">
    <property type="entry name" value="Homeodomain-like"/>
    <property type="match status" value="1"/>
</dbReference>
<keyword evidence="7" id="KW-1185">Reference proteome</keyword>
<evidence type="ECO:0000313" key="7">
    <source>
        <dbReference type="Proteomes" id="UP001635817"/>
    </source>
</evidence>
<evidence type="ECO:0000256" key="2">
    <source>
        <dbReference type="ARBA" id="ARBA00023125"/>
    </source>
</evidence>
<name>A0ABW9LX34_9MYCO</name>
<gene>
    <name evidence="6" type="ORF">ACK4CP_19435</name>
</gene>
<keyword evidence="1" id="KW-0805">Transcription regulation</keyword>
<evidence type="ECO:0000259" key="5">
    <source>
        <dbReference type="PROSITE" id="PS50977"/>
    </source>
</evidence>
<dbReference type="InterPro" id="IPR001647">
    <property type="entry name" value="HTH_TetR"/>
</dbReference>
<reference evidence="6 7" key="1">
    <citation type="submission" date="2024-12" db="EMBL/GenBank/DDBJ databases">
        <title>The coexistence of Mycolicibacterium septicum and Mycolicibacterium nivoides in clinical samples.</title>
        <authorList>
            <person name="Wang C."/>
            <person name="Feng Y."/>
            <person name="Zong Z."/>
        </authorList>
    </citation>
    <scope>NUCLEOTIDE SEQUENCE [LARGE SCALE GENOMIC DNA]</scope>
    <source>
        <strain evidence="6 7">120310</strain>
    </source>
</reference>
<keyword evidence="2 4" id="KW-0238">DNA-binding</keyword>
<dbReference type="Gene3D" id="1.10.357.10">
    <property type="entry name" value="Tetracycline Repressor, domain 2"/>
    <property type="match status" value="1"/>
</dbReference>
<keyword evidence="3" id="KW-0804">Transcription</keyword>
<feature type="DNA-binding region" description="H-T-H motif" evidence="4">
    <location>
        <begin position="32"/>
        <end position="51"/>
    </location>
</feature>
<proteinExistence type="predicted"/>
<dbReference type="PANTHER" id="PTHR30055:SF238">
    <property type="entry name" value="MYCOFACTOCIN BIOSYNTHESIS TRANSCRIPTIONAL REGULATOR MFTR-RELATED"/>
    <property type="match status" value="1"/>
</dbReference>
<dbReference type="InterPro" id="IPR036271">
    <property type="entry name" value="Tet_transcr_reg_TetR-rel_C_sf"/>
</dbReference>
<organism evidence="6 7">
    <name type="scientific">Mycolicibacterium septicum</name>
    <dbReference type="NCBI Taxonomy" id="98668"/>
    <lineage>
        <taxon>Bacteria</taxon>
        <taxon>Bacillati</taxon>
        <taxon>Actinomycetota</taxon>
        <taxon>Actinomycetes</taxon>
        <taxon>Mycobacteriales</taxon>
        <taxon>Mycobacteriaceae</taxon>
        <taxon>Mycolicibacterium</taxon>
    </lineage>
</organism>
<dbReference type="EMBL" id="JBKBDE010000006">
    <property type="protein sequence ID" value="MFN6552576.1"/>
    <property type="molecule type" value="Genomic_DNA"/>
</dbReference>